<evidence type="ECO:0000313" key="2">
    <source>
        <dbReference type="Proteomes" id="UP000717364"/>
    </source>
</evidence>
<gene>
    <name evidence="1" type="ORF">IXB50_16395</name>
</gene>
<name>A0A947GJH7_9CYAN</name>
<sequence>MYGVVITVSHIPRQPAKIIKLDILDTDYASMVAGEPISDERKQRLEATDPQAFTYISRQISRYRYGCHTQEERDDALYNIGAIVGLMTPSDIEDVHERLRHTGHLYLTQGERRQILNWLEDELAISFEHRVNE</sequence>
<dbReference type="AlphaFoldDB" id="A0A947GJH7"/>
<dbReference type="EMBL" id="JADOES010000037">
    <property type="protein sequence ID" value="MBT9317005.1"/>
    <property type="molecule type" value="Genomic_DNA"/>
</dbReference>
<evidence type="ECO:0000313" key="1">
    <source>
        <dbReference type="EMBL" id="MBT9317005.1"/>
    </source>
</evidence>
<organism evidence="1 2">
    <name type="scientific">Leptothoe spongobia TAU-MAC 1115</name>
    <dbReference type="NCBI Taxonomy" id="1967444"/>
    <lineage>
        <taxon>Bacteria</taxon>
        <taxon>Bacillati</taxon>
        <taxon>Cyanobacteriota</taxon>
        <taxon>Cyanophyceae</taxon>
        <taxon>Nodosilineales</taxon>
        <taxon>Cymatolegaceae</taxon>
        <taxon>Leptothoe</taxon>
        <taxon>Leptothoe spongobia</taxon>
    </lineage>
</organism>
<proteinExistence type="predicted"/>
<protein>
    <submittedName>
        <fullName evidence="1">Uncharacterized protein</fullName>
    </submittedName>
</protein>
<reference evidence="1" key="1">
    <citation type="submission" date="2020-11" db="EMBL/GenBank/DDBJ databases">
        <authorList>
            <person name="Konstantinou D."/>
            <person name="Gkelis S."/>
            <person name="Popin R."/>
            <person name="Fewer D."/>
            <person name="Sivonen K."/>
        </authorList>
    </citation>
    <scope>NUCLEOTIDE SEQUENCE</scope>
    <source>
        <strain evidence="1">TAU-MAC 1115</strain>
    </source>
</reference>
<keyword evidence="2" id="KW-1185">Reference proteome</keyword>
<dbReference type="Proteomes" id="UP000717364">
    <property type="component" value="Unassembled WGS sequence"/>
</dbReference>
<accession>A0A947GJH7</accession>
<comment type="caution">
    <text evidence="1">The sequence shown here is derived from an EMBL/GenBank/DDBJ whole genome shotgun (WGS) entry which is preliminary data.</text>
</comment>
<reference evidence="1" key="2">
    <citation type="journal article" date="2021" name="Mar. Drugs">
        <title>Genome Reduction and Secondary Metabolism of the Marine Sponge-Associated Cyanobacterium Leptothoe.</title>
        <authorList>
            <person name="Konstantinou D."/>
            <person name="Popin R.V."/>
            <person name="Fewer D.P."/>
            <person name="Sivonen K."/>
            <person name="Gkelis S."/>
        </authorList>
    </citation>
    <scope>NUCLEOTIDE SEQUENCE</scope>
    <source>
        <strain evidence="1">TAU-MAC 1115</strain>
    </source>
</reference>